<keyword evidence="4 10" id="KW-0547">Nucleotide-binding</keyword>
<feature type="binding site" evidence="10">
    <location>
        <position position="397"/>
    </location>
    <ligand>
        <name>GMP</name>
        <dbReference type="ChEBI" id="CHEBI:58115"/>
    </ligand>
</feature>
<dbReference type="PANTHER" id="PTHR43749:SF2">
    <property type="entry name" value="RNA-SPLICING LIGASE RTCB"/>
    <property type="match status" value="1"/>
</dbReference>
<keyword evidence="7 11" id="KW-0464">Manganese</keyword>
<dbReference type="GO" id="GO:0042245">
    <property type="term" value="P:RNA repair"/>
    <property type="evidence" value="ECO:0007669"/>
    <property type="project" value="UniProtKB-KW"/>
</dbReference>
<keyword evidence="3 11" id="KW-0479">Metal-binding</keyword>
<dbReference type="Proteomes" id="UP000237423">
    <property type="component" value="Unassembled WGS sequence"/>
</dbReference>
<evidence type="ECO:0000256" key="5">
    <source>
        <dbReference type="ARBA" id="ARBA00022800"/>
    </source>
</evidence>
<name>A0A2S5CHH0_9GAMM</name>
<accession>A0A2S5CHH0</accession>
<evidence type="ECO:0000256" key="10">
    <source>
        <dbReference type="PIRSR" id="PIRSR601233-2"/>
    </source>
</evidence>
<evidence type="ECO:0000313" key="13">
    <source>
        <dbReference type="Proteomes" id="UP000237423"/>
    </source>
</evidence>
<feature type="binding site" evidence="10">
    <location>
        <position position="310"/>
    </location>
    <ligand>
        <name>GMP</name>
        <dbReference type="ChEBI" id="CHEBI:58115"/>
    </ligand>
</feature>
<dbReference type="InterPro" id="IPR036025">
    <property type="entry name" value="RtcB-like_sf"/>
</dbReference>
<comment type="cofactor">
    <cofactor evidence="11">
        <name>Mn(2+)</name>
        <dbReference type="ChEBI" id="CHEBI:29035"/>
    </cofactor>
    <text evidence="11">Binds 2 manganese ions per subunit.</text>
</comment>
<dbReference type="SUPFAM" id="SSF103365">
    <property type="entry name" value="Hypothetical protein PH1602"/>
    <property type="match status" value="1"/>
</dbReference>
<feature type="binding site" evidence="10">
    <location>
        <begin position="271"/>
        <end position="272"/>
    </location>
    <ligand>
        <name>GMP</name>
        <dbReference type="ChEBI" id="CHEBI:58115"/>
    </ligand>
</feature>
<feature type="binding site" evidence="11">
    <location>
        <position position="180"/>
    </location>
    <ligand>
        <name>Mn(2+)</name>
        <dbReference type="ChEBI" id="CHEBI:29035"/>
        <label>2</label>
    </ligand>
</feature>
<organism evidence="12 13">
    <name type="scientific">Methylovulum psychrotolerans</name>
    <dbReference type="NCBI Taxonomy" id="1704499"/>
    <lineage>
        <taxon>Bacteria</taxon>
        <taxon>Pseudomonadati</taxon>
        <taxon>Pseudomonadota</taxon>
        <taxon>Gammaproteobacteria</taxon>
        <taxon>Methylococcales</taxon>
        <taxon>Methylococcaceae</taxon>
        <taxon>Methylovulum</taxon>
    </lineage>
</organism>
<evidence type="ECO:0000256" key="11">
    <source>
        <dbReference type="PIRSR" id="PIRSR601233-3"/>
    </source>
</evidence>
<dbReference type="GO" id="GO:0006281">
    <property type="term" value="P:DNA repair"/>
    <property type="evidence" value="ECO:0007669"/>
    <property type="project" value="TreeGrafter"/>
</dbReference>
<feature type="binding site" evidence="10">
    <location>
        <begin position="327"/>
        <end position="330"/>
    </location>
    <ligand>
        <name>GMP</name>
        <dbReference type="ChEBI" id="CHEBI:58115"/>
    </ligand>
</feature>
<dbReference type="GO" id="GO:0005525">
    <property type="term" value="F:GTP binding"/>
    <property type="evidence" value="ECO:0007669"/>
    <property type="project" value="UniProtKB-KW"/>
</dbReference>
<dbReference type="GO" id="GO:0006396">
    <property type="term" value="P:RNA processing"/>
    <property type="evidence" value="ECO:0007669"/>
    <property type="project" value="InterPro"/>
</dbReference>
<dbReference type="EC" id="6.5.1.8" evidence="1"/>
<dbReference type="Pfam" id="PF01139">
    <property type="entry name" value="RtcB"/>
    <property type="match status" value="1"/>
</dbReference>
<evidence type="ECO:0000256" key="4">
    <source>
        <dbReference type="ARBA" id="ARBA00022741"/>
    </source>
</evidence>
<sequence length="398" mass="43731">MPIQTVMTKGKVPVKIYTDEVESAAFQQLYNLSQLPFIHSHIAVMPDVHCGKGATVGSVIPTAGAIIPAAVGVDIGCGMNALRLSIKAHDLPDNLRSLRLFIEAAIPVGFAMHKQDRARQSTVTALAVGLHSILGKHRKLNTMQKKPYQTWVRQLGTLGGGNHFIELCLDENDDVWVLLHSGSRGIGNVMGEYFIALAKKDMGQHLINLPDKDLAYFSEGAAHYDDYLEAVGWAQDYALANRREMMYLICEALRKKLPKFGITKEAINCHHNYVVREEHFGKSVWITRKGAIRAGEGELGIIPGSMGAKSYIVRGKGNPQSFCSCSHGAGRVMSRSAAKKRFDSDDVDAQTRGIECRKDSGVVDEIPAAYKDIDQVMAHQSDLVEIVHTLRQVLCIKG</sequence>
<dbReference type="RefSeq" id="WP_103975522.1">
    <property type="nucleotide sequence ID" value="NZ_PGFZ01000013.1"/>
</dbReference>
<protein>
    <recommendedName>
        <fullName evidence="1">3'-phosphate/5'-hydroxy nucleic acid ligase</fullName>
        <ecNumber evidence="1">6.5.1.8</ecNumber>
    </recommendedName>
</protein>
<dbReference type="GO" id="GO:0030145">
    <property type="term" value="F:manganese ion binding"/>
    <property type="evidence" value="ECO:0007669"/>
    <property type="project" value="TreeGrafter"/>
</dbReference>
<proteinExistence type="predicted"/>
<evidence type="ECO:0000256" key="6">
    <source>
        <dbReference type="ARBA" id="ARBA00023134"/>
    </source>
</evidence>
<dbReference type="GO" id="GO:0003909">
    <property type="term" value="F:DNA ligase activity"/>
    <property type="evidence" value="ECO:0007669"/>
    <property type="project" value="TreeGrafter"/>
</dbReference>
<evidence type="ECO:0000313" key="12">
    <source>
        <dbReference type="EMBL" id="POZ50244.1"/>
    </source>
</evidence>
<evidence type="ECO:0000256" key="3">
    <source>
        <dbReference type="ARBA" id="ARBA00022723"/>
    </source>
</evidence>
<feature type="active site" description="GMP-histidine intermediate" evidence="9">
    <location>
        <position position="327"/>
    </location>
</feature>
<evidence type="ECO:0000256" key="8">
    <source>
        <dbReference type="ARBA" id="ARBA00047746"/>
    </source>
</evidence>
<evidence type="ECO:0000256" key="1">
    <source>
        <dbReference type="ARBA" id="ARBA00012726"/>
    </source>
</evidence>
<evidence type="ECO:0000256" key="7">
    <source>
        <dbReference type="ARBA" id="ARBA00023211"/>
    </source>
</evidence>
<keyword evidence="6 10" id="KW-0342">GTP-binding</keyword>
<feature type="binding site" evidence="11">
    <location>
        <position position="74"/>
    </location>
    <ligand>
        <name>Mn(2+)</name>
        <dbReference type="ChEBI" id="CHEBI:29035"/>
        <label>1</label>
    </ligand>
</feature>
<feature type="binding site" evidence="11">
    <location>
        <position position="271"/>
    </location>
    <ligand>
        <name>Mn(2+)</name>
        <dbReference type="ChEBI" id="CHEBI:29035"/>
        <label>2</label>
    </ligand>
</feature>
<comment type="catalytic activity">
    <reaction evidence="8">
        <text>a 3'-end 3'-phospho-ribonucleotide-RNA + a 5'-end dephospho-ribonucleoside-RNA + GTP = a ribonucleotidyl-ribonucleotide-RNA + GMP + diphosphate</text>
        <dbReference type="Rhea" id="RHEA:68076"/>
        <dbReference type="Rhea" id="RHEA-COMP:10463"/>
        <dbReference type="Rhea" id="RHEA-COMP:13936"/>
        <dbReference type="Rhea" id="RHEA-COMP:17355"/>
        <dbReference type="ChEBI" id="CHEBI:33019"/>
        <dbReference type="ChEBI" id="CHEBI:37565"/>
        <dbReference type="ChEBI" id="CHEBI:58115"/>
        <dbReference type="ChEBI" id="CHEBI:83062"/>
        <dbReference type="ChEBI" id="CHEBI:138284"/>
        <dbReference type="ChEBI" id="CHEBI:173118"/>
        <dbReference type="EC" id="6.5.1.8"/>
    </reaction>
</comment>
<gene>
    <name evidence="12" type="ORF">AADEFJLK_03993</name>
</gene>
<evidence type="ECO:0000256" key="9">
    <source>
        <dbReference type="PIRSR" id="PIRSR601233-1"/>
    </source>
</evidence>
<evidence type="ECO:0000256" key="2">
    <source>
        <dbReference type="ARBA" id="ARBA00022598"/>
    </source>
</evidence>
<dbReference type="EMBL" id="PGFZ01000013">
    <property type="protein sequence ID" value="POZ50244.1"/>
    <property type="molecule type" value="Genomic_DNA"/>
</dbReference>
<dbReference type="GO" id="GO:0170057">
    <property type="term" value="F:RNA ligase (GTP) activity"/>
    <property type="evidence" value="ECO:0007669"/>
    <property type="project" value="UniProtKB-EC"/>
</dbReference>
<dbReference type="InterPro" id="IPR052915">
    <property type="entry name" value="RtcB-like"/>
</dbReference>
<dbReference type="AlphaFoldDB" id="A0A2S5CHH0"/>
<keyword evidence="2" id="KW-0436">Ligase</keyword>
<reference evidence="12 13" key="1">
    <citation type="submission" date="2017-11" db="EMBL/GenBank/DDBJ databases">
        <title>Draft Genome Sequence of Methylobacter psychrotolerans Sph1T, an Obligate Methanotroph from Low-Temperature Environments.</title>
        <authorList>
            <person name="Oshkin I.Y."/>
            <person name="Miroshnikov K."/>
            <person name="Belova S.E."/>
            <person name="Korzhenkov A."/>
            <person name="Toshchakov S.V."/>
            <person name="Dedysh S.N."/>
        </authorList>
    </citation>
    <scope>NUCLEOTIDE SEQUENCE [LARGE SCALE GENOMIC DNA]</scope>
    <source>
        <strain evidence="12 13">Sph1</strain>
    </source>
</reference>
<comment type="caution">
    <text evidence="12">The sequence shown here is derived from an EMBL/GenBank/DDBJ whole genome shotgun (WGS) entry which is preliminary data.</text>
</comment>
<feature type="binding site" evidence="11">
    <location>
        <position position="163"/>
    </location>
    <ligand>
        <name>Mn(2+)</name>
        <dbReference type="ChEBI" id="CHEBI:29035"/>
        <label>1</label>
    </ligand>
</feature>
<dbReference type="Gene3D" id="3.90.1860.10">
    <property type="entry name" value="tRNA-splicing ligase RtcB"/>
    <property type="match status" value="1"/>
</dbReference>
<dbReference type="PANTHER" id="PTHR43749">
    <property type="entry name" value="RNA-SPLICING LIGASE RTCB"/>
    <property type="match status" value="1"/>
</dbReference>
<keyword evidence="5" id="KW-0692">RNA repair</keyword>
<feature type="binding site" evidence="10">
    <location>
        <begin position="303"/>
        <end position="306"/>
    </location>
    <ligand>
        <name>GMP</name>
        <dbReference type="ChEBI" id="CHEBI:58115"/>
    </ligand>
</feature>
<feature type="binding site" evidence="10">
    <location>
        <begin position="162"/>
        <end position="166"/>
    </location>
    <ligand>
        <name>GMP</name>
        <dbReference type="ChEBI" id="CHEBI:58115"/>
    </ligand>
</feature>
<dbReference type="InterPro" id="IPR001233">
    <property type="entry name" value="RtcB"/>
</dbReference>